<evidence type="ECO:0000313" key="2">
    <source>
        <dbReference type="Proteomes" id="UP001177023"/>
    </source>
</evidence>
<dbReference type="Proteomes" id="UP001177023">
    <property type="component" value="Unassembled WGS sequence"/>
</dbReference>
<protein>
    <recommendedName>
        <fullName evidence="3">Snake toxin/toxin-like domain-containing protein</fullName>
    </recommendedName>
</protein>
<name>A0AA36GE86_9BILA</name>
<reference evidence="1" key="1">
    <citation type="submission" date="2023-06" db="EMBL/GenBank/DDBJ databases">
        <authorList>
            <person name="Delattre M."/>
        </authorList>
    </citation>
    <scope>NUCLEOTIDE SEQUENCE</scope>
    <source>
        <strain evidence="1">AF72</strain>
    </source>
</reference>
<gene>
    <name evidence="1" type="ORF">MSPICULIGERA_LOCUS20223</name>
</gene>
<dbReference type="AlphaFoldDB" id="A0AA36GE86"/>
<accession>A0AA36GE86</accession>
<dbReference type="EMBL" id="CATQJA010002664">
    <property type="protein sequence ID" value="CAJ0582080.1"/>
    <property type="molecule type" value="Genomic_DNA"/>
</dbReference>
<evidence type="ECO:0000313" key="1">
    <source>
        <dbReference type="EMBL" id="CAJ0582080.1"/>
    </source>
</evidence>
<organism evidence="1 2">
    <name type="scientific">Mesorhabditis spiculigera</name>
    <dbReference type="NCBI Taxonomy" id="96644"/>
    <lineage>
        <taxon>Eukaryota</taxon>
        <taxon>Metazoa</taxon>
        <taxon>Ecdysozoa</taxon>
        <taxon>Nematoda</taxon>
        <taxon>Chromadorea</taxon>
        <taxon>Rhabditida</taxon>
        <taxon>Rhabditina</taxon>
        <taxon>Rhabditomorpha</taxon>
        <taxon>Rhabditoidea</taxon>
        <taxon>Rhabditidae</taxon>
        <taxon>Mesorhabditinae</taxon>
        <taxon>Mesorhabditis</taxon>
    </lineage>
</organism>
<evidence type="ECO:0008006" key="3">
    <source>
        <dbReference type="Google" id="ProtNLM"/>
    </source>
</evidence>
<dbReference type="InterPro" id="IPR045860">
    <property type="entry name" value="Snake_toxin-like_sf"/>
</dbReference>
<dbReference type="SUPFAM" id="SSF57302">
    <property type="entry name" value="Snake toxin-like"/>
    <property type="match status" value="1"/>
</dbReference>
<keyword evidence="2" id="KW-1185">Reference proteome</keyword>
<proteinExistence type="predicted"/>
<dbReference type="CDD" id="cd00117">
    <property type="entry name" value="TFP"/>
    <property type="match status" value="1"/>
</dbReference>
<comment type="caution">
    <text evidence="1">The sequence shown here is derived from an EMBL/GenBank/DDBJ whole genome shotgun (WGS) entry which is preliminary data.</text>
</comment>
<feature type="non-terminal residue" evidence="1">
    <location>
        <position position="230"/>
    </location>
</feature>
<sequence>MERAYLFRDTLASVWTPPPNRRENGFRCKRVPLLGAKGSLQLKYYGHPIPTGIFMIIELLPLLSFLLRHSGALRCYSCSFSFNEPYDTEHKDAWCANESLVIYDADQTSKICASWEPYCVTSITTVQDAFTEVTRGCGEKCSEYCESEGFGFDQVQCDDCCEEDLCNSNFSVQYYRDTFSRQKTSWVGPLPEELKWNNDSGMRFMFGSNSAVCLKQWEVIKWLLVVVMAR</sequence>